<dbReference type="Proteomes" id="UP000183805">
    <property type="component" value="Unassembled WGS sequence"/>
</dbReference>
<organism evidence="2 3">
    <name type="scientific">Pseudoalteromonas lipolytica</name>
    <dbReference type="NCBI Taxonomy" id="570156"/>
    <lineage>
        <taxon>Bacteria</taxon>
        <taxon>Pseudomonadati</taxon>
        <taxon>Pseudomonadota</taxon>
        <taxon>Gammaproteobacteria</taxon>
        <taxon>Alteromonadales</taxon>
        <taxon>Pseudoalteromonadaceae</taxon>
        <taxon>Pseudoalteromonas</taxon>
    </lineage>
</organism>
<gene>
    <name evidence="2" type="ORF">SAMN04487854_102160</name>
</gene>
<sequence>MSTKDIDTTRKYTKPANLFLCFSLLIGLQVMKPTLFMEVYRFAFNFDPHLYSNWELYKMVWSKIQAGVMAGKVIMPLLLAEVIWIILPFGLYRLLTFNEK</sequence>
<evidence type="ECO:0000313" key="3">
    <source>
        <dbReference type="Proteomes" id="UP000183805"/>
    </source>
</evidence>
<comment type="caution">
    <text evidence="2">The sequence shown here is derived from an EMBL/GenBank/DDBJ whole genome shotgun (WGS) entry which is preliminary data.</text>
</comment>
<accession>A0ABY1G909</accession>
<keyword evidence="3" id="KW-1185">Reference proteome</keyword>
<feature type="transmembrane region" description="Helical" evidence="1">
    <location>
        <begin position="73"/>
        <end position="95"/>
    </location>
</feature>
<keyword evidence="1" id="KW-1133">Transmembrane helix</keyword>
<keyword evidence="1" id="KW-0472">Membrane</keyword>
<keyword evidence="1" id="KW-0812">Transmembrane</keyword>
<proteinExistence type="predicted"/>
<reference evidence="2 3" key="1">
    <citation type="submission" date="2016-10" db="EMBL/GenBank/DDBJ databases">
        <authorList>
            <person name="Varghese N."/>
            <person name="Submissions S."/>
        </authorList>
    </citation>
    <scope>NUCLEOTIDE SEQUENCE [LARGE SCALE GENOMIC DNA]</scope>
    <source>
        <strain evidence="2 3">CGMCC 1.8499</strain>
    </source>
</reference>
<name>A0ABY1G909_9GAMM</name>
<dbReference type="EMBL" id="FPAZ01000002">
    <property type="protein sequence ID" value="SFT39891.1"/>
    <property type="molecule type" value="Genomic_DNA"/>
</dbReference>
<protein>
    <submittedName>
        <fullName evidence="2">Uncharacterized protein</fullName>
    </submittedName>
</protein>
<evidence type="ECO:0000256" key="1">
    <source>
        <dbReference type="SAM" id="Phobius"/>
    </source>
</evidence>
<evidence type="ECO:0000313" key="2">
    <source>
        <dbReference type="EMBL" id="SFT39891.1"/>
    </source>
</evidence>
<dbReference type="RefSeq" id="WP_065979286.1">
    <property type="nucleotide sequence ID" value="NZ_FPAZ01000002.1"/>
</dbReference>
<feature type="transmembrane region" description="Helical" evidence="1">
    <location>
        <begin position="12"/>
        <end position="31"/>
    </location>
</feature>